<accession>A0A644XWK7</accession>
<gene>
    <name evidence="2" type="ORF">SDC9_67067</name>
</gene>
<organism evidence="2">
    <name type="scientific">bioreactor metagenome</name>
    <dbReference type="NCBI Taxonomy" id="1076179"/>
    <lineage>
        <taxon>unclassified sequences</taxon>
        <taxon>metagenomes</taxon>
        <taxon>ecological metagenomes</taxon>
    </lineage>
</organism>
<dbReference type="EMBL" id="VSSQ01003427">
    <property type="protein sequence ID" value="MPM20632.1"/>
    <property type="molecule type" value="Genomic_DNA"/>
</dbReference>
<reference evidence="2" key="1">
    <citation type="submission" date="2019-08" db="EMBL/GenBank/DDBJ databases">
        <authorList>
            <person name="Kucharzyk K."/>
            <person name="Murdoch R.W."/>
            <person name="Higgins S."/>
            <person name="Loffler F."/>
        </authorList>
    </citation>
    <scope>NUCLEOTIDE SEQUENCE</scope>
</reference>
<sequence>MAARSSFIRLRSLSLSSTAAASPAARSFSFERISPHSAPISSRRAERVFSSPSREPILDRISRTAAADAKQLLRRSSLFRSSSSRSPRRHFSRSSSSPRSRRERLYIFSHRSLQRMRKVSSAPRVRISSSRAARLSSRTRLRWK</sequence>
<feature type="region of interest" description="Disordered" evidence="1">
    <location>
        <begin position="119"/>
        <end position="144"/>
    </location>
</feature>
<dbReference type="AlphaFoldDB" id="A0A644XWK7"/>
<protein>
    <submittedName>
        <fullName evidence="2">Uncharacterized protein</fullName>
    </submittedName>
</protein>
<feature type="region of interest" description="Disordered" evidence="1">
    <location>
        <begin position="78"/>
        <end position="103"/>
    </location>
</feature>
<proteinExistence type="predicted"/>
<comment type="caution">
    <text evidence="2">The sequence shown here is derived from an EMBL/GenBank/DDBJ whole genome shotgun (WGS) entry which is preliminary data.</text>
</comment>
<evidence type="ECO:0000256" key="1">
    <source>
        <dbReference type="SAM" id="MobiDB-lite"/>
    </source>
</evidence>
<evidence type="ECO:0000313" key="2">
    <source>
        <dbReference type="EMBL" id="MPM20632.1"/>
    </source>
</evidence>
<name>A0A644XWK7_9ZZZZ</name>
<feature type="compositionally biased region" description="Low complexity" evidence="1">
    <location>
        <begin position="120"/>
        <end position="136"/>
    </location>
</feature>